<gene>
    <name evidence="1" type="ORF">DQX05_25305</name>
</gene>
<dbReference type="EMBL" id="QYZD01000036">
    <property type="protein sequence ID" value="RJG20451.1"/>
    <property type="molecule type" value="Genomic_DNA"/>
</dbReference>
<dbReference type="Proteomes" id="UP000266177">
    <property type="component" value="Unassembled WGS sequence"/>
</dbReference>
<protein>
    <submittedName>
        <fullName evidence="1">Uncharacterized protein</fullName>
    </submittedName>
</protein>
<proteinExistence type="predicted"/>
<organism evidence="1 2">
    <name type="scientific">Paenibacillus thiaminolyticus</name>
    <name type="common">Bacillus thiaminolyticus</name>
    <dbReference type="NCBI Taxonomy" id="49283"/>
    <lineage>
        <taxon>Bacteria</taxon>
        <taxon>Bacillati</taxon>
        <taxon>Bacillota</taxon>
        <taxon>Bacilli</taxon>
        <taxon>Bacillales</taxon>
        <taxon>Paenibacillaceae</taxon>
        <taxon>Paenibacillus</taxon>
    </lineage>
</organism>
<accession>A0A3A3GT40</accession>
<evidence type="ECO:0000313" key="1">
    <source>
        <dbReference type="EMBL" id="RJG20451.1"/>
    </source>
</evidence>
<sequence length="66" mass="7594">MILCKHLGFIVAKKDKFLKLILQQLNIYFDELFQFIHGLDFDPAVLKVLDPASDSGFYDLPVLLQP</sequence>
<evidence type="ECO:0000313" key="2">
    <source>
        <dbReference type="Proteomes" id="UP000266177"/>
    </source>
</evidence>
<reference evidence="1 2" key="1">
    <citation type="submission" date="2018-09" db="EMBL/GenBank/DDBJ databases">
        <title>Paenibacillus SK2017-BO5.</title>
        <authorList>
            <person name="Piskunova J.V."/>
            <person name="Dubiley S.A."/>
            <person name="Severinov K.V."/>
        </authorList>
    </citation>
    <scope>NUCLEOTIDE SEQUENCE [LARGE SCALE GENOMIC DNA]</scope>
    <source>
        <strain evidence="1 2">BO5</strain>
    </source>
</reference>
<dbReference type="AlphaFoldDB" id="A0A3A3GT40"/>
<comment type="caution">
    <text evidence="1">The sequence shown here is derived from an EMBL/GenBank/DDBJ whole genome shotgun (WGS) entry which is preliminary data.</text>
</comment>
<name>A0A3A3GT40_PANTH</name>